<accession>A0A383BEM6</accession>
<name>A0A383BEM6_9ZZZZ</name>
<dbReference type="EMBL" id="UINC01199693">
    <property type="protein sequence ID" value="SVE18240.1"/>
    <property type="molecule type" value="Genomic_DNA"/>
</dbReference>
<reference evidence="1" key="1">
    <citation type="submission" date="2018-05" db="EMBL/GenBank/DDBJ databases">
        <authorList>
            <person name="Lanie J.A."/>
            <person name="Ng W.-L."/>
            <person name="Kazmierczak K.M."/>
            <person name="Andrzejewski T.M."/>
            <person name="Davidsen T.M."/>
            <person name="Wayne K.J."/>
            <person name="Tettelin H."/>
            <person name="Glass J.I."/>
            <person name="Rusch D."/>
            <person name="Podicherti R."/>
            <person name="Tsui H.-C.T."/>
            <person name="Winkler M.E."/>
        </authorList>
    </citation>
    <scope>NUCLEOTIDE SEQUENCE</scope>
</reference>
<sequence length="144" mass="15305">MIFEFQQPRFTEGVLAKSLQGRSPEEFYNYGVKTAQNMIPLIEGPMIKRPGTVYVSEAGNSTSKLFPFYKGGTEAYVIEVGYDNNASATTKTNCTSSGSPATTITLGGGQSTADLFVGQHVYGPNLDSFTLSCTSASSTTVTTA</sequence>
<organism evidence="1">
    <name type="scientific">marine metagenome</name>
    <dbReference type="NCBI Taxonomy" id="408172"/>
    <lineage>
        <taxon>unclassified sequences</taxon>
        <taxon>metagenomes</taxon>
        <taxon>ecological metagenomes</taxon>
    </lineage>
</organism>
<proteinExistence type="predicted"/>
<evidence type="ECO:0000313" key="1">
    <source>
        <dbReference type="EMBL" id="SVE18240.1"/>
    </source>
</evidence>
<dbReference type="AlphaFoldDB" id="A0A383BEM6"/>
<feature type="non-terminal residue" evidence="1">
    <location>
        <position position="144"/>
    </location>
</feature>
<protein>
    <submittedName>
        <fullName evidence="1">Uncharacterized protein</fullName>
    </submittedName>
</protein>
<gene>
    <name evidence="1" type="ORF">METZ01_LOCUS471094</name>
</gene>